<reference evidence="2" key="1">
    <citation type="submission" date="2019-04" db="EMBL/GenBank/DDBJ databases">
        <title>Evolution of Biomass-Degrading Anaerobic Consortia Revealed by Metagenomics.</title>
        <authorList>
            <person name="Peng X."/>
        </authorList>
    </citation>
    <scope>NUCLEOTIDE SEQUENCE</scope>
    <source>
        <strain evidence="2">SIG141</strain>
    </source>
</reference>
<feature type="transmembrane region" description="Helical" evidence="1">
    <location>
        <begin position="560"/>
        <end position="582"/>
    </location>
</feature>
<feature type="transmembrane region" description="Helical" evidence="1">
    <location>
        <begin position="530"/>
        <end position="548"/>
    </location>
</feature>
<dbReference type="AlphaFoldDB" id="A0A928BSQ1"/>
<sequence>MIQQKTFTKLNTSVAWLVFAIAAVVYGLTVEPTASLWDCPEFIACGYKLEIGHPPGAPIFMLAANLFSQFASDTAHVALMVNLLSALLSAGCIFFLFLTITYLARKLICPALDGMTKSDVIRIEACGVVGALAYTFSDTFWFSAVEAEVYAFSSFLTALMFWLILKWSDEADEACADRWLVLIAYITGLSIGVHLLCLLCLPAMAFVVYFRRAKQVSMQGIFKTVFAGGLLVAIVLYGLIPGVVTIGGWFELLFTNVMGCAYNTGLICYIVLLAGMLVSLYYKAKQRMVKLSLACLLMILVGYSSYGVIFIRAKARPPMCENAPDNIFSLGSYLNREQYGKTPLFYGPAYSSEVAYEAQGDYMVAKHREGKAIYRPVADSTKQAYEVVRHDIDYVHQNNMLFPRMHSARHAQAYEDWLGGVEKQNGIPTMAENLRFFLSYQVGFMYWRYFLWNFVGRQNNIQGNGEVEHGNWITGFRWIDDLLLGCDTSKLPSDLAQNKGRNVFYAMPLILGLIGMLWQWRRGREGRQQLLVVMLLFLMTGLAIVVYLNQTPLQPRERDYAYAGSFYAFAIWIGLGVAGLAARLKYLSLACILVPLQMVSQTWDDHDRSGRYTCRDFGANYLESMQREGHPIILTDGDNDTFPLWYNHEVEGLRTDTRDCNLEYLQTDWYIDQMKRPAYDSPALPISMSHEDYKEGRLEYVPIDTDSITIGQTVISLKDKKGLYKNELMVLEMLSQANWQRPIYTSVSLGASMLSFLHDHLVLEGLAYRVSPTATGQQVDVERLYDNIMHRFRYGGLNKEGIYVDEDVKRMANTHQLIMGILIDSLLQQGDLKRALSVCQKWQKEMPSANVPYTDSALSMARCYYLASQPEKGDAIVSNLLSRSVEWLSWIDTITPWRRNSSIYSQYEWQQTMQKALIVAEQFKRTKLSNQYIKQYEHFIK</sequence>
<accession>A0A928BSQ1</accession>
<dbReference type="EMBL" id="SUYD01000007">
    <property type="protein sequence ID" value="MBE6266146.1"/>
    <property type="molecule type" value="Genomic_DNA"/>
</dbReference>
<keyword evidence="1" id="KW-0472">Membrane</keyword>
<evidence type="ECO:0000313" key="2">
    <source>
        <dbReference type="EMBL" id="MBE6266146.1"/>
    </source>
</evidence>
<dbReference type="PANTHER" id="PTHR16214">
    <property type="entry name" value="TRANSMEMBRANE PROTEIN 260"/>
    <property type="match status" value="1"/>
</dbReference>
<comment type="caution">
    <text evidence="2">The sequence shown here is derived from an EMBL/GenBank/DDBJ whole genome shotgun (WGS) entry which is preliminary data.</text>
</comment>
<dbReference type="Pfam" id="PF11028">
    <property type="entry name" value="TMEM260-like"/>
    <property type="match status" value="1"/>
</dbReference>
<evidence type="ECO:0000313" key="3">
    <source>
        <dbReference type="Proteomes" id="UP000763088"/>
    </source>
</evidence>
<feature type="transmembrane region" description="Helical" evidence="1">
    <location>
        <begin position="502"/>
        <end position="518"/>
    </location>
</feature>
<feature type="transmembrane region" description="Helical" evidence="1">
    <location>
        <begin position="291"/>
        <end position="311"/>
    </location>
</feature>
<dbReference type="Proteomes" id="UP000763088">
    <property type="component" value="Unassembled WGS sequence"/>
</dbReference>
<evidence type="ECO:0000256" key="1">
    <source>
        <dbReference type="SAM" id="Phobius"/>
    </source>
</evidence>
<feature type="transmembrane region" description="Helical" evidence="1">
    <location>
        <begin position="262"/>
        <end position="282"/>
    </location>
</feature>
<keyword evidence="1" id="KW-0812">Transmembrane</keyword>
<feature type="transmembrane region" description="Helical" evidence="1">
    <location>
        <begin position="179"/>
        <end position="209"/>
    </location>
</feature>
<feature type="transmembrane region" description="Helical" evidence="1">
    <location>
        <begin position="149"/>
        <end position="167"/>
    </location>
</feature>
<proteinExistence type="predicted"/>
<name>A0A928BSQ1_XYLRU</name>
<feature type="transmembrane region" description="Helical" evidence="1">
    <location>
        <begin position="221"/>
        <end position="250"/>
    </location>
</feature>
<gene>
    <name evidence="2" type="ORF">E7102_06730</name>
</gene>
<dbReference type="InterPro" id="IPR021280">
    <property type="entry name" value="TMEM260-like"/>
</dbReference>
<protein>
    <submittedName>
        <fullName evidence="2">DUF2723 domain-containing protein</fullName>
    </submittedName>
</protein>
<feature type="transmembrane region" description="Helical" evidence="1">
    <location>
        <begin position="75"/>
        <end position="98"/>
    </location>
</feature>
<feature type="transmembrane region" description="Helical" evidence="1">
    <location>
        <begin position="12"/>
        <end position="30"/>
    </location>
</feature>
<dbReference type="PANTHER" id="PTHR16214:SF3">
    <property type="entry name" value="TRANSMEMBRANE PROTEIN 260"/>
    <property type="match status" value="1"/>
</dbReference>
<organism evidence="2 3">
    <name type="scientific">Xylanibacter ruminicola</name>
    <name type="common">Prevotella ruminicola</name>
    <dbReference type="NCBI Taxonomy" id="839"/>
    <lineage>
        <taxon>Bacteria</taxon>
        <taxon>Pseudomonadati</taxon>
        <taxon>Bacteroidota</taxon>
        <taxon>Bacteroidia</taxon>
        <taxon>Bacteroidales</taxon>
        <taxon>Prevotellaceae</taxon>
        <taxon>Xylanibacter</taxon>
    </lineage>
</organism>
<dbReference type="InterPro" id="IPR052724">
    <property type="entry name" value="GT117_domain-containing"/>
</dbReference>
<keyword evidence="1" id="KW-1133">Transmembrane helix</keyword>